<keyword evidence="5" id="KW-0997">Cell inner membrane</keyword>
<dbReference type="InterPro" id="IPR006260">
    <property type="entry name" value="TonB/TolA_C"/>
</dbReference>
<keyword evidence="4" id="KW-1003">Cell membrane</keyword>
<evidence type="ECO:0000256" key="1">
    <source>
        <dbReference type="ARBA" id="ARBA00004383"/>
    </source>
</evidence>
<name>A0A380AFJ1_9GAMM</name>
<keyword evidence="8" id="KW-1133">Transmembrane helix</keyword>
<evidence type="ECO:0000256" key="3">
    <source>
        <dbReference type="ARBA" id="ARBA00022448"/>
    </source>
</evidence>
<evidence type="ECO:0000256" key="11">
    <source>
        <dbReference type="SAM" id="SignalP"/>
    </source>
</evidence>
<dbReference type="PROSITE" id="PS52015">
    <property type="entry name" value="TONB_CTD"/>
    <property type="match status" value="1"/>
</dbReference>
<dbReference type="EMBL" id="UGYV01000001">
    <property type="protein sequence ID" value="SUI80078.1"/>
    <property type="molecule type" value="Genomic_DNA"/>
</dbReference>
<evidence type="ECO:0000313" key="13">
    <source>
        <dbReference type="EMBL" id="SUI80078.1"/>
    </source>
</evidence>
<evidence type="ECO:0000259" key="12">
    <source>
        <dbReference type="PROSITE" id="PS52015"/>
    </source>
</evidence>
<dbReference type="GO" id="GO:0031992">
    <property type="term" value="F:energy transducer activity"/>
    <property type="evidence" value="ECO:0007669"/>
    <property type="project" value="TreeGrafter"/>
</dbReference>
<sequence>MTPKRYLAFGALTIAIQTVVIASQPSAAMLQNSLLSSAAKPSVDTNQNRVTLSFITPSKSVSAAANTTSTTPIQQSTSSTKNINNAAKPRLRSKPIDKSIVAAADNAKVAKQIEQNLATPSASASASILNKALAVQDVAADLVDKNINIEPIESTTSTAKPDISSAKTNIVELTKPLFATQPPKPEYPRIARRKGLEGTATVEVMFNELGEQLALTLVKSSGFSLLDQAALQAVETWQFEAPAPKLANHYKVTVPIRFALN</sequence>
<evidence type="ECO:0000256" key="10">
    <source>
        <dbReference type="SAM" id="MobiDB-lite"/>
    </source>
</evidence>
<feature type="compositionally biased region" description="Low complexity" evidence="10">
    <location>
        <begin position="65"/>
        <end position="80"/>
    </location>
</feature>
<feature type="chain" id="PRO_5016773003" evidence="11">
    <location>
        <begin position="23"/>
        <end position="261"/>
    </location>
</feature>
<evidence type="ECO:0000256" key="4">
    <source>
        <dbReference type="ARBA" id="ARBA00022475"/>
    </source>
</evidence>
<dbReference type="Pfam" id="PF03544">
    <property type="entry name" value="TonB_C"/>
    <property type="match status" value="1"/>
</dbReference>
<protein>
    <submittedName>
        <fullName evidence="13">TonB family C-terminal domain</fullName>
    </submittedName>
</protein>
<accession>A0A380AFJ1</accession>
<dbReference type="AlphaFoldDB" id="A0A380AFJ1"/>
<dbReference type="GO" id="GO:0098797">
    <property type="term" value="C:plasma membrane protein complex"/>
    <property type="evidence" value="ECO:0007669"/>
    <property type="project" value="TreeGrafter"/>
</dbReference>
<proteinExistence type="inferred from homology"/>
<dbReference type="GO" id="GO:0055085">
    <property type="term" value="P:transmembrane transport"/>
    <property type="evidence" value="ECO:0007669"/>
    <property type="project" value="InterPro"/>
</dbReference>
<feature type="region of interest" description="Disordered" evidence="10">
    <location>
        <begin position="65"/>
        <end position="90"/>
    </location>
</feature>
<evidence type="ECO:0000256" key="6">
    <source>
        <dbReference type="ARBA" id="ARBA00022692"/>
    </source>
</evidence>
<keyword evidence="7" id="KW-0653">Protein transport</keyword>
<dbReference type="Gene3D" id="3.30.1150.10">
    <property type="match status" value="1"/>
</dbReference>
<dbReference type="NCBIfam" id="TIGR01352">
    <property type="entry name" value="tonB_Cterm"/>
    <property type="match status" value="1"/>
</dbReference>
<organism evidence="13 14">
    <name type="scientific">Shewanella morhuae</name>
    <dbReference type="NCBI Taxonomy" id="365591"/>
    <lineage>
        <taxon>Bacteria</taxon>
        <taxon>Pseudomonadati</taxon>
        <taxon>Pseudomonadota</taxon>
        <taxon>Gammaproteobacteria</taxon>
        <taxon>Alteromonadales</taxon>
        <taxon>Shewanellaceae</taxon>
        <taxon>Shewanella</taxon>
    </lineage>
</organism>
<dbReference type="Proteomes" id="UP000255061">
    <property type="component" value="Unassembled WGS sequence"/>
</dbReference>
<dbReference type="PANTHER" id="PTHR33446">
    <property type="entry name" value="PROTEIN TONB-RELATED"/>
    <property type="match status" value="1"/>
</dbReference>
<comment type="subcellular location">
    <subcellularLocation>
        <location evidence="1">Cell inner membrane</location>
        <topology evidence="1">Single-pass membrane protein</topology>
        <orientation evidence="1">Periplasmic side</orientation>
    </subcellularLocation>
</comment>
<keyword evidence="11" id="KW-0732">Signal</keyword>
<evidence type="ECO:0000256" key="9">
    <source>
        <dbReference type="ARBA" id="ARBA00023136"/>
    </source>
</evidence>
<reference evidence="13 14" key="1">
    <citation type="submission" date="2018-06" db="EMBL/GenBank/DDBJ databases">
        <authorList>
            <consortium name="Pathogen Informatics"/>
            <person name="Doyle S."/>
        </authorList>
    </citation>
    <scope>NUCLEOTIDE SEQUENCE [LARGE SCALE GENOMIC DNA]</scope>
    <source>
        <strain evidence="13 14">NCTC10736</strain>
    </source>
</reference>
<dbReference type="PANTHER" id="PTHR33446:SF2">
    <property type="entry name" value="PROTEIN TONB"/>
    <property type="match status" value="1"/>
</dbReference>
<comment type="similarity">
    <text evidence="2">Belongs to the TonB family.</text>
</comment>
<dbReference type="InterPro" id="IPR051045">
    <property type="entry name" value="TonB-dependent_transducer"/>
</dbReference>
<dbReference type="GO" id="GO:0015031">
    <property type="term" value="P:protein transport"/>
    <property type="evidence" value="ECO:0007669"/>
    <property type="project" value="UniProtKB-KW"/>
</dbReference>
<feature type="signal peptide" evidence="11">
    <location>
        <begin position="1"/>
        <end position="22"/>
    </location>
</feature>
<evidence type="ECO:0000256" key="2">
    <source>
        <dbReference type="ARBA" id="ARBA00006555"/>
    </source>
</evidence>
<keyword evidence="9" id="KW-0472">Membrane</keyword>
<dbReference type="SUPFAM" id="SSF74653">
    <property type="entry name" value="TolA/TonB C-terminal domain"/>
    <property type="match status" value="1"/>
</dbReference>
<dbReference type="RefSeq" id="WP_115406245.1">
    <property type="nucleotide sequence ID" value="NZ_UGYV01000001.1"/>
</dbReference>
<feature type="domain" description="TonB C-terminal" evidence="12">
    <location>
        <begin position="172"/>
        <end position="261"/>
    </location>
</feature>
<keyword evidence="6" id="KW-0812">Transmembrane</keyword>
<evidence type="ECO:0000256" key="7">
    <source>
        <dbReference type="ARBA" id="ARBA00022927"/>
    </source>
</evidence>
<evidence type="ECO:0000256" key="8">
    <source>
        <dbReference type="ARBA" id="ARBA00022989"/>
    </source>
</evidence>
<keyword evidence="3" id="KW-0813">Transport</keyword>
<dbReference type="InterPro" id="IPR037682">
    <property type="entry name" value="TonB_C"/>
</dbReference>
<gene>
    <name evidence="13" type="ORF">NCTC10736_02268</name>
</gene>
<evidence type="ECO:0000256" key="5">
    <source>
        <dbReference type="ARBA" id="ARBA00022519"/>
    </source>
</evidence>
<evidence type="ECO:0000313" key="14">
    <source>
        <dbReference type="Proteomes" id="UP000255061"/>
    </source>
</evidence>